<dbReference type="SUPFAM" id="SSF55073">
    <property type="entry name" value="Nucleotide cyclase"/>
    <property type="match status" value="1"/>
</dbReference>
<keyword evidence="2" id="KW-0472">Membrane</keyword>
<dbReference type="Pfam" id="PF07696">
    <property type="entry name" value="7TMR-DISMED2"/>
    <property type="match status" value="1"/>
</dbReference>
<dbReference type="SUPFAM" id="SSF141868">
    <property type="entry name" value="EAL domain-like"/>
    <property type="match status" value="1"/>
</dbReference>
<dbReference type="Gene3D" id="2.60.40.2380">
    <property type="match status" value="1"/>
</dbReference>
<dbReference type="InterPro" id="IPR011623">
    <property type="entry name" value="7TMR_DISM_rcpt_extracell_dom1"/>
</dbReference>
<dbReference type="InterPro" id="IPR035965">
    <property type="entry name" value="PAS-like_dom_sf"/>
</dbReference>
<dbReference type="GO" id="GO:0052621">
    <property type="term" value="F:diguanylate cyclase activity"/>
    <property type="evidence" value="ECO:0007669"/>
    <property type="project" value="UniProtKB-EC"/>
</dbReference>
<feature type="chain" id="PRO_5013159236" evidence="3">
    <location>
        <begin position="21"/>
        <end position="799"/>
    </location>
</feature>
<keyword evidence="6" id="KW-0808">Transferase</keyword>
<dbReference type="InterPro" id="IPR001633">
    <property type="entry name" value="EAL_dom"/>
</dbReference>
<organism evidence="6 7">
    <name type="scientific">Crenothrix polyspora</name>
    <dbReference type="NCBI Taxonomy" id="360316"/>
    <lineage>
        <taxon>Bacteria</taxon>
        <taxon>Pseudomonadati</taxon>
        <taxon>Pseudomonadota</taxon>
        <taxon>Gammaproteobacteria</taxon>
        <taxon>Methylococcales</taxon>
        <taxon>Crenotrichaceae</taxon>
        <taxon>Crenothrix</taxon>
    </lineage>
</organism>
<feature type="transmembrane region" description="Helical" evidence="2">
    <location>
        <begin position="256"/>
        <end position="277"/>
    </location>
</feature>
<feature type="transmembrane region" description="Helical" evidence="2">
    <location>
        <begin position="344"/>
        <end position="363"/>
    </location>
</feature>
<name>A0A1R4H8Q6_9GAMM</name>
<dbReference type="Pfam" id="PF00563">
    <property type="entry name" value="EAL"/>
    <property type="match status" value="1"/>
</dbReference>
<dbReference type="FunFam" id="3.30.70.270:FF:000001">
    <property type="entry name" value="Diguanylate cyclase domain protein"/>
    <property type="match status" value="1"/>
</dbReference>
<evidence type="ECO:0000259" key="5">
    <source>
        <dbReference type="PROSITE" id="PS50887"/>
    </source>
</evidence>
<feature type="transmembrane region" description="Helical" evidence="2">
    <location>
        <begin position="375"/>
        <end position="393"/>
    </location>
</feature>
<keyword evidence="2" id="KW-1133">Transmembrane helix</keyword>
<evidence type="ECO:0000313" key="7">
    <source>
        <dbReference type="Proteomes" id="UP000195442"/>
    </source>
</evidence>
<evidence type="ECO:0000259" key="4">
    <source>
        <dbReference type="PROSITE" id="PS50883"/>
    </source>
</evidence>
<keyword evidence="3" id="KW-0732">Signal</keyword>
<dbReference type="SUPFAM" id="SSF55785">
    <property type="entry name" value="PYP-like sensor domain (PAS domain)"/>
    <property type="match status" value="1"/>
</dbReference>
<protein>
    <submittedName>
        <fullName evidence="6">Putative Diguanylate cyclase</fullName>
        <ecNumber evidence="6">2.7.7.65</ecNumber>
    </submittedName>
</protein>
<dbReference type="InterPro" id="IPR035919">
    <property type="entry name" value="EAL_sf"/>
</dbReference>
<evidence type="ECO:0000256" key="3">
    <source>
        <dbReference type="SAM" id="SignalP"/>
    </source>
</evidence>
<gene>
    <name evidence="6" type="ORF">CRENPOLYSF2_2810008</name>
</gene>
<feature type="transmembrane region" description="Helical" evidence="2">
    <location>
        <begin position="189"/>
        <end position="210"/>
    </location>
</feature>
<feature type="transmembrane region" description="Helical" evidence="2">
    <location>
        <begin position="217"/>
        <end position="236"/>
    </location>
</feature>
<dbReference type="Gene3D" id="3.20.20.450">
    <property type="entry name" value="EAL domain"/>
    <property type="match status" value="1"/>
</dbReference>
<feature type="domain" description="GGDEF" evidence="5">
    <location>
        <begin position="565"/>
        <end position="698"/>
    </location>
</feature>
<dbReference type="Proteomes" id="UP000195442">
    <property type="component" value="Unassembled WGS sequence"/>
</dbReference>
<dbReference type="SMART" id="SM00267">
    <property type="entry name" value="GGDEF"/>
    <property type="match status" value="1"/>
</dbReference>
<dbReference type="NCBIfam" id="TIGR00254">
    <property type="entry name" value="GGDEF"/>
    <property type="match status" value="1"/>
</dbReference>
<feature type="transmembrane region" description="Helical" evidence="2">
    <location>
        <begin position="321"/>
        <end position="337"/>
    </location>
</feature>
<evidence type="ECO:0000313" key="6">
    <source>
        <dbReference type="EMBL" id="SJM92658.1"/>
    </source>
</evidence>
<dbReference type="Pfam" id="PF07695">
    <property type="entry name" value="7TMR-DISM_7TM"/>
    <property type="match status" value="1"/>
</dbReference>
<evidence type="ECO:0000256" key="2">
    <source>
        <dbReference type="SAM" id="Phobius"/>
    </source>
</evidence>
<feature type="domain" description="EAL" evidence="4">
    <location>
        <begin position="709"/>
        <end position="799"/>
    </location>
</feature>
<dbReference type="RefSeq" id="WP_087147064.1">
    <property type="nucleotide sequence ID" value="NZ_FUKJ01000203.1"/>
</dbReference>
<proteinExistence type="predicted"/>
<dbReference type="InterPro" id="IPR011622">
    <property type="entry name" value="7TMR_DISM_rcpt_extracell_dom2"/>
</dbReference>
<accession>A0A1R4H8Q6</accession>
<dbReference type="PANTHER" id="PTHR44757:SF4">
    <property type="entry name" value="DIGUANYLATE CYCLASE DGCE-RELATED"/>
    <property type="match status" value="1"/>
</dbReference>
<feature type="signal peptide" evidence="3">
    <location>
        <begin position="1"/>
        <end position="20"/>
    </location>
</feature>
<dbReference type="Gene3D" id="3.30.70.270">
    <property type="match status" value="1"/>
</dbReference>
<dbReference type="InterPro" id="IPR052155">
    <property type="entry name" value="Biofilm_reg_signaling"/>
</dbReference>
<evidence type="ECO:0000256" key="1">
    <source>
        <dbReference type="ARBA" id="ARBA00001946"/>
    </source>
</evidence>
<dbReference type="InterPro" id="IPR000160">
    <property type="entry name" value="GGDEF_dom"/>
</dbReference>
<dbReference type="PROSITE" id="PS50887">
    <property type="entry name" value="GGDEF"/>
    <property type="match status" value="1"/>
</dbReference>
<dbReference type="Gene3D" id="3.30.450.20">
    <property type="entry name" value="PAS domain"/>
    <property type="match status" value="1"/>
</dbReference>
<sequence length="799" mass="91305">MPAKIAFILFALWFGSPVQSSPVQSIALNQITDQFLGKHVWVLKDSEQNLAFFEVYRHHAKLPWKSSQNDVPSLGFTSMPHWFYLAIHNDSPLAQQRLLEINFPTLDDIQVCYLARKLDLASVICLTEGDRYDFSKRPIIAPQPVFPIQFAPSSTTGIYIRVKTSTALELPLRLWTDKAFNGHLQTQTLVLGLLFGIALGVCAYSLFLYYCTRETLYLYYIAALISSMLMCSVLFGLPYQYLWPEHSEWNERFTKIFAGIMPALITLFTKRYLILFFELNARSPKLTKLLDIQILSSGILAILGMFLIYSSEFTLWCRINFLWIEVSILYIGIYLVFKGANYAWFFLCSAACVAVPGIIATLHRLAVIPYLPTDHIVLASITAMFILLSLSITKHINKDREEKLHFQQKSIIHLKRYQDLYDTAMEGLFCVHPNGQLVYGNPVLEKTLNISLKTLSSHPVFLHNYFEPTQNIWKNLTAALYDQGSLINHEVQGKRKGDNSSWYMISARFTQTHEGEFIEGSLIDISQRKHQELQLAYLAHHDPLTHLYNRTAFENYLQDAVRSQSPHTLLFIDLDQFKVINDTCGHAAGDECLRQIAAILQEHTDPQDMLARLGGDEFGIVFWDQNQLDGKASAKRLLQALAANHFQWLQRVFKTSASIGLITIDEHISCGEQALSLADAACYEAKEAGRNRVVANHPDKQATIYRHSQMDMVATLTEALRNHQLVLFQQPIIALFTEPTSLQHYEVLMRLHTDNGLLSPGFFLPAAQRYQMLPQIDRWCSTEPVSGWQKVITWYTQAW</sequence>
<keyword evidence="6" id="KW-0548">Nucleotidyltransferase</keyword>
<dbReference type="InterPro" id="IPR043128">
    <property type="entry name" value="Rev_trsase/Diguanyl_cyclase"/>
</dbReference>
<dbReference type="EMBL" id="FUKJ01000203">
    <property type="protein sequence ID" value="SJM92658.1"/>
    <property type="molecule type" value="Genomic_DNA"/>
</dbReference>
<dbReference type="AlphaFoldDB" id="A0A1R4H8Q6"/>
<dbReference type="PROSITE" id="PS50883">
    <property type="entry name" value="EAL"/>
    <property type="match status" value="1"/>
</dbReference>
<keyword evidence="7" id="KW-1185">Reference proteome</keyword>
<dbReference type="CDD" id="cd01949">
    <property type="entry name" value="GGDEF"/>
    <property type="match status" value="1"/>
</dbReference>
<dbReference type="Pfam" id="PF00990">
    <property type="entry name" value="GGDEF"/>
    <property type="match status" value="1"/>
</dbReference>
<dbReference type="EC" id="2.7.7.65" evidence="6"/>
<dbReference type="InterPro" id="IPR029787">
    <property type="entry name" value="Nucleotide_cyclase"/>
</dbReference>
<comment type="cofactor">
    <cofactor evidence="1">
        <name>Mg(2+)</name>
        <dbReference type="ChEBI" id="CHEBI:18420"/>
    </cofactor>
</comment>
<feature type="transmembrane region" description="Helical" evidence="2">
    <location>
        <begin position="289"/>
        <end position="309"/>
    </location>
</feature>
<reference evidence="7" key="1">
    <citation type="submission" date="2017-02" db="EMBL/GenBank/DDBJ databases">
        <authorList>
            <person name="Daims H."/>
        </authorList>
    </citation>
    <scope>NUCLEOTIDE SEQUENCE [LARGE SCALE GENOMIC DNA]</scope>
</reference>
<dbReference type="PANTHER" id="PTHR44757">
    <property type="entry name" value="DIGUANYLATE CYCLASE DGCP"/>
    <property type="match status" value="1"/>
</dbReference>
<dbReference type="OrthoDB" id="9803824at2"/>
<keyword evidence="2" id="KW-0812">Transmembrane</keyword>